<evidence type="ECO:0000259" key="9">
    <source>
        <dbReference type="SMART" id="SM00388"/>
    </source>
</evidence>
<name>A0A919XM32_9BACL</name>
<keyword evidence="11" id="KW-1185">Reference proteome</keyword>
<dbReference type="SMART" id="SM00388">
    <property type="entry name" value="HisKA"/>
    <property type="match status" value="1"/>
</dbReference>
<organism evidence="10 11">
    <name type="scientific">Paenibacillus albilobatus</name>
    <dbReference type="NCBI Taxonomy" id="2716884"/>
    <lineage>
        <taxon>Bacteria</taxon>
        <taxon>Bacillati</taxon>
        <taxon>Bacillota</taxon>
        <taxon>Bacilli</taxon>
        <taxon>Bacillales</taxon>
        <taxon>Paenibacillaceae</taxon>
        <taxon>Paenibacillus</taxon>
    </lineage>
</organism>
<dbReference type="RefSeq" id="WP_160044543.1">
    <property type="nucleotide sequence ID" value="NZ_BORQ01000009.1"/>
</dbReference>
<evidence type="ECO:0000313" key="10">
    <source>
        <dbReference type="EMBL" id="GIO34259.1"/>
    </source>
</evidence>
<gene>
    <name evidence="10" type="ORF">J2TS6_54000</name>
</gene>
<evidence type="ECO:0000256" key="1">
    <source>
        <dbReference type="ARBA" id="ARBA00000085"/>
    </source>
</evidence>
<feature type="transmembrane region" description="Helical" evidence="7">
    <location>
        <begin position="12"/>
        <end position="39"/>
    </location>
</feature>
<dbReference type="EMBL" id="BORQ01000009">
    <property type="protein sequence ID" value="GIO34259.1"/>
    <property type="molecule type" value="Genomic_DNA"/>
</dbReference>
<comment type="catalytic activity">
    <reaction evidence="1">
        <text>ATP + protein L-histidine = ADP + protein N-phospho-L-histidine.</text>
        <dbReference type="EC" id="2.7.13.3"/>
    </reaction>
</comment>
<dbReference type="GO" id="GO:0016036">
    <property type="term" value="P:cellular response to phosphate starvation"/>
    <property type="evidence" value="ECO:0007669"/>
    <property type="project" value="TreeGrafter"/>
</dbReference>
<dbReference type="InterPro" id="IPR036890">
    <property type="entry name" value="HATPase_C_sf"/>
</dbReference>
<keyword evidence="5 10" id="KW-0418">Kinase</keyword>
<feature type="domain" description="Signal transduction histidine kinase dimerisation/phosphoacceptor" evidence="9">
    <location>
        <begin position="359"/>
        <end position="427"/>
    </location>
</feature>
<evidence type="ECO:0000256" key="7">
    <source>
        <dbReference type="SAM" id="Phobius"/>
    </source>
</evidence>
<dbReference type="PRINTS" id="PR00344">
    <property type="entry name" value="BCTRLSENSOR"/>
</dbReference>
<dbReference type="InterPro" id="IPR003661">
    <property type="entry name" value="HisK_dim/P_dom"/>
</dbReference>
<reference evidence="10" key="1">
    <citation type="submission" date="2021-03" db="EMBL/GenBank/DDBJ databases">
        <title>Antimicrobial resistance genes in bacteria isolated from Japanese honey, and their potential for conferring macrolide and lincosamide resistance in the American foulbrood pathogen Paenibacillus larvae.</title>
        <authorList>
            <person name="Okamoto M."/>
            <person name="Kumagai M."/>
            <person name="Kanamori H."/>
            <person name="Takamatsu D."/>
        </authorList>
    </citation>
    <scope>NUCLEOTIDE SEQUENCE</scope>
    <source>
        <strain evidence="10">J2TS6</strain>
    </source>
</reference>
<evidence type="ECO:0000259" key="8">
    <source>
        <dbReference type="SMART" id="SM00387"/>
    </source>
</evidence>
<dbReference type="Pfam" id="PF02518">
    <property type="entry name" value="HATPase_c"/>
    <property type="match status" value="1"/>
</dbReference>
<evidence type="ECO:0000313" key="11">
    <source>
        <dbReference type="Proteomes" id="UP000679779"/>
    </source>
</evidence>
<dbReference type="InterPro" id="IPR003594">
    <property type="entry name" value="HATPase_dom"/>
</dbReference>
<dbReference type="SMART" id="SM00387">
    <property type="entry name" value="HATPase_c"/>
    <property type="match status" value="1"/>
</dbReference>
<dbReference type="SUPFAM" id="SSF55874">
    <property type="entry name" value="ATPase domain of HSP90 chaperone/DNA topoisomerase II/histidine kinase"/>
    <property type="match status" value="1"/>
</dbReference>
<dbReference type="Gene3D" id="3.30.565.10">
    <property type="entry name" value="Histidine kinase-like ATPase, C-terminal domain"/>
    <property type="match status" value="1"/>
</dbReference>
<dbReference type="GO" id="GO:0004721">
    <property type="term" value="F:phosphoprotein phosphatase activity"/>
    <property type="evidence" value="ECO:0007669"/>
    <property type="project" value="TreeGrafter"/>
</dbReference>
<evidence type="ECO:0000256" key="6">
    <source>
        <dbReference type="ARBA" id="ARBA00023012"/>
    </source>
</evidence>
<dbReference type="Proteomes" id="UP000679779">
    <property type="component" value="Unassembled WGS sequence"/>
</dbReference>
<dbReference type="PANTHER" id="PTHR45453">
    <property type="entry name" value="PHOSPHATE REGULON SENSOR PROTEIN PHOR"/>
    <property type="match status" value="1"/>
</dbReference>
<dbReference type="CDD" id="cd00082">
    <property type="entry name" value="HisKA"/>
    <property type="match status" value="1"/>
</dbReference>
<dbReference type="Gene3D" id="1.10.287.130">
    <property type="match status" value="1"/>
</dbReference>
<dbReference type="InterPro" id="IPR036097">
    <property type="entry name" value="HisK_dim/P_sf"/>
</dbReference>
<keyword evidence="7" id="KW-0812">Transmembrane</keyword>
<evidence type="ECO:0000256" key="2">
    <source>
        <dbReference type="ARBA" id="ARBA00012438"/>
    </source>
</evidence>
<protein>
    <recommendedName>
        <fullName evidence="2">histidine kinase</fullName>
        <ecNumber evidence="2">2.7.13.3</ecNumber>
    </recommendedName>
</protein>
<dbReference type="AlphaFoldDB" id="A0A919XM32"/>
<feature type="transmembrane region" description="Helical" evidence="7">
    <location>
        <begin position="261"/>
        <end position="282"/>
    </location>
</feature>
<dbReference type="InterPro" id="IPR004358">
    <property type="entry name" value="Sig_transdc_His_kin-like_C"/>
</dbReference>
<comment type="caution">
    <text evidence="10">The sequence shown here is derived from an EMBL/GenBank/DDBJ whole genome shotgun (WGS) entry which is preliminary data.</text>
</comment>
<keyword evidence="7" id="KW-0472">Membrane</keyword>
<dbReference type="GO" id="GO:0005886">
    <property type="term" value="C:plasma membrane"/>
    <property type="evidence" value="ECO:0007669"/>
    <property type="project" value="TreeGrafter"/>
</dbReference>
<keyword evidence="3" id="KW-0597">Phosphoprotein</keyword>
<evidence type="ECO:0000256" key="4">
    <source>
        <dbReference type="ARBA" id="ARBA00022679"/>
    </source>
</evidence>
<keyword evidence="7" id="KW-1133">Transmembrane helix</keyword>
<dbReference type="EC" id="2.7.13.3" evidence="2"/>
<proteinExistence type="predicted"/>
<dbReference type="PANTHER" id="PTHR45453:SF1">
    <property type="entry name" value="PHOSPHATE REGULON SENSOR PROTEIN PHOR"/>
    <property type="match status" value="1"/>
</dbReference>
<sequence>MRRIRTRLTLHFTYQVLLLWVMIVLTLTVMLLVLISYLVNQDLKRTFSTSALDGMTTETIIDNGHVKMNKRWEGLLKERGYWLQIINESGKAIYAVNTPNDLKTSYGAAELLHIQETRRLGPYRVTSLFESETDGLRSVLYLMGTKDVGAQRLEQWFRQFGSGGRIREDAVDGLNRELTGKNDYLQVINAAGQVLQTVGHAGAGEEKQAYSPLELVSMKAEPGKYPVDLSVYYDDASGYTWLLHQGKPEGKFVKQTLFHDLILVLIVIGAVVVVLTLGISFWHGYRYGQPLMLFASWFERMSQGRYSEALTEKERKKVFRKNGKIRLRYRLYKEVIAGFYEMATKLDASQRERKMLEQTREEWMTGISHDLRTPLSTIQGYGHLLESGQFTWNEAELKEMGRMIREKGDFMLELLQDFSLTFQLKNKSVQIPLKPIELNEFVRRSVLRYVNDATIDTASFSFEEWDEELAILANPKWFRRMLDNIITNAVKHNPDGTEISVRTGKDGEQAWIAVKDNGKGMDEETKRNLFERYYRGTSTDETTDGAGLGMSIAHAIVIAHKGRIHVESRPGLGTLVRMEFPLIDGKC</sequence>
<dbReference type="GO" id="GO:0000155">
    <property type="term" value="F:phosphorelay sensor kinase activity"/>
    <property type="evidence" value="ECO:0007669"/>
    <property type="project" value="InterPro"/>
</dbReference>
<accession>A0A919XM32</accession>
<dbReference type="Pfam" id="PF00512">
    <property type="entry name" value="HisKA"/>
    <property type="match status" value="1"/>
</dbReference>
<dbReference type="SUPFAM" id="SSF47384">
    <property type="entry name" value="Homodimeric domain of signal transducing histidine kinase"/>
    <property type="match status" value="1"/>
</dbReference>
<evidence type="ECO:0000256" key="3">
    <source>
        <dbReference type="ARBA" id="ARBA00022553"/>
    </source>
</evidence>
<dbReference type="InterPro" id="IPR050351">
    <property type="entry name" value="BphY/WalK/GraS-like"/>
</dbReference>
<keyword evidence="6" id="KW-0902">Two-component regulatory system</keyword>
<feature type="domain" description="Histidine kinase/HSP90-like ATPase" evidence="8">
    <location>
        <begin position="473"/>
        <end position="584"/>
    </location>
</feature>
<evidence type="ECO:0000256" key="5">
    <source>
        <dbReference type="ARBA" id="ARBA00022777"/>
    </source>
</evidence>
<keyword evidence="4" id="KW-0808">Transferase</keyword>
<dbReference type="CDD" id="cd00075">
    <property type="entry name" value="HATPase"/>
    <property type="match status" value="1"/>
</dbReference>